<dbReference type="CDD" id="cd03258">
    <property type="entry name" value="ABC_MetN_methionine_transporter"/>
    <property type="match status" value="1"/>
</dbReference>
<keyword evidence="6" id="KW-1278">Translocase</keyword>
<dbReference type="SMART" id="SM00382">
    <property type="entry name" value="AAA"/>
    <property type="match status" value="1"/>
</dbReference>
<keyword evidence="3" id="KW-1003">Cell membrane</keyword>
<dbReference type="GO" id="GO:0006865">
    <property type="term" value="P:amino acid transport"/>
    <property type="evidence" value="ECO:0007669"/>
    <property type="project" value="UniProtKB-KW"/>
</dbReference>
<evidence type="ECO:0000313" key="11">
    <source>
        <dbReference type="Proteomes" id="UP000198558"/>
    </source>
</evidence>
<name>A0A1I0D6U4_9FIRM</name>
<dbReference type="GeneID" id="78287756"/>
<keyword evidence="8" id="KW-0472">Membrane</keyword>
<dbReference type="PANTHER" id="PTHR43166:SF30">
    <property type="entry name" value="METHIONINE IMPORT ATP-BINDING PROTEIN METN"/>
    <property type="match status" value="1"/>
</dbReference>
<protein>
    <submittedName>
        <fullName evidence="10">D-methionine transport system ATP-binding protein</fullName>
    </submittedName>
</protein>
<evidence type="ECO:0000256" key="4">
    <source>
        <dbReference type="ARBA" id="ARBA00022741"/>
    </source>
</evidence>
<evidence type="ECO:0000256" key="1">
    <source>
        <dbReference type="ARBA" id="ARBA00005417"/>
    </source>
</evidence>
<dbReference type="GO" id="GO:0005524">
    <property type="term" value="F:ATP binding"/>
    <property type="evidence" value="ECO:0007669"/>
    <property type="project" value="UniProtKB-KW"/>
</dbReference>
<dbReference type="InterPro" id="IPR050086">
    <property type="entry name" value="MetN_ABC_transporter-like"/>
</dbReference>
<organism evidence="10 11">
    <name type="scientific">Thomasclavelia cocleata</name>
    <dbReference type="NCBI Taxonomy" id="69824"/>
    <lineage>
        <taxon>Bacteria</taxon>
        <taxon>Bacillati</taxon>
        <taxon>Bacillota</taxon>
        <taxon>Erysipelotrichia</taxon>
        <taxon>Erysipelotrichales</taxon>
        <taxon>Coprobacillaceae</taxon>
        <taxon>Thomasclavelia</taxon>
    </lineage>
</organism>
<dbReference type="PROSITE" id="PS50893">
    <property type="entry name" value="ABC_TRANSPORTER_2"/>
    <property type="match status" value="1"/>
</dbReference>
<dbReference type="InterPro" id="IPR027417">
    <property type="entry name" value="P-loop_NTPase"/>
</dbReference>
<dbReference type="RefSeq" id="WP_092352589.1">
    <property type="nucleotide sequence ID" value="NZ_FOIN01000005.1"/>
</dbReference>
<dbReference type="InterPro" id="IPR018449">
    <property type="entry name" value="NIL_domain"/>
</dbReference>
<dbReference type="SMART" id="SM00930">
    <property type="entry name" value="NIL"/>
    <property type="match status" value="1"/>
</dbReference>
<dbReference type="Proteomes" id="UP000198558">
    <property type="component" value="Unassembled WGS sequence"/>
</dbReference>
<proteinExistence type="inferred from homology"/>
<dbReference type="InterPro" id="IPR003593">
    <property type="entry name" value="AAA+_ATPase"/>
</dbReference>
<dbReference type="EMBL" id="FOIN01000005">
    <property type="protein sequence ID" value="SET27583.1"/>
    <property type="molecule type" value="Genomic_DNA"/>
</dbReference>
<dbReference type="InterPro" id="IPR017871">
    <property type="entry name" value="ABC_transporter-like_CS"/>
</dbReference>
<dbReference type="PROSITE" id="PS00211">
    <property type="entry name" value="ABC_TRANSPORTER_1"/>
    <property type="match status" value="1"/>
</dbReference>
<sequence length="334" mass="37511">MIEIKQVSKVYRLKNREVIAVDDVSLTIEDGDIYGIIGYSGAGKSTLVRLINQLEIQDSGKIFVDNQNLGDLSSNELRKLRTKIGMIFQHFNLLWSRTVSENIELALEIAGNKDKQERHSKVQELVDLVGLTGRENAYPSELSGGQKQRVGIARALANDPKILLCDEATSALDPDTTKSILDLLLEINKKLNITIIMITHQMEVVQKICNHIAVMSEGKVIETGTVKEIFTAPKHSVTKSFVQEAKSHNDFNEEILKQIYSQGELLKVIFDEKISRQPVLTKVIRESDADINVIEANLNNTIDSSFGIMILQVIGDYQRVKTLFEKYLAKVEVM</sequence>
<dbReference type="Pfam" id="PF09383">
    <property type="entry name" value="NIL"/>
    <property type="match status" value="1"/>
</dbReference>
<evidence type="ECO:0000256" key="3">
    <source>
        <dbReference type="ARBA" id="ARBA00022475"/>
    </source>
</evidence>
<accession>A0A1I0D6U4</accession>
<dbReference type="GO" id="GO:0016887">
    <property type="term" value="F:ATP hydrolysis activity"/>
    <property type="evidence" value="ECO:0007669"/>
    <property type="project" value="InterPro"/>
</dbReference>
<evidence type="ECO:0000259" key="9">
    <source>
        <dbReference type="PROSITE" id="PS50893"/>
    </source>
</evidence>
<keyword evidence="11" id="KW-1185">Reference proteome</keyword>
<dbReference type="Pfam" id="PF00005">
    <property type="entry name" value="ABC_tran"/>
    <property type="match status" value="1"/>
</dbReference>
<keyword evidence="2" id="KW-0813">Transport</keyword>
<evidence type="ECO:0000256" key="6">
    <source>
        <dbReference type="ARBA" id="ARBA00022967"/>
    </source>
</evidence>
<keyword evidence="7" id="KW-0029">Amino-acid transport</keyword>
<dbReference type="InterPro" id="IPR003439">
    <property type="entry name" value="ABC_transporter-like_ATP-bd"/>
</dbReference>
<evidence type="ECO:0000313" key="10">
    <source>
        <dbReference type="EMBL" id="SET27583.1"/>
    </source>
</evidence>
<dbReference type="FunFam" id="3.40.50.300:FF:000056">
    <property type="entry name" value="Cell division ATP-binding protein FtsE"/>
    <property type="match status" value="1"/>
</dbReference>
<comment type="similarity">
    <text evidence="1">Belongs to the ABC transporter superfamily.</text>
</comment>
<dbReference type="GO" id="GO:0005886">
    <property type="term" value="C:plasma membrane"/>
    <property type="evidence" value="ECO:0007669"/>
    <property type="project" value="UniProtKB-ARBA"/>
</dbReference>
<keyword evidence="5 10" id="KW-0067">ATP-binding</keyword>
<evidence type="ECO:0000256" key="5">
    <source>
        <dbReference type="ARBA" id="ARBA00022840"/>
    </source>
</evidence>
<dbReference type="InterPro" id="IPR041701">
    <property type="entry name" value="MetN_ABC"/>
</dbReference>
<evidence type="ECO:0000256" key="7">
    <source>
        <dbReference type="ARBA" id="ARBA00022970"/>
    </source>
</evidence>
<gene>
    <name evidence="10" type="ORF">SAMN04489758_10529</name>
</gene>
<feature type="domain" description="ABC transporter" evidence="9">
    <location>
        <begin position="2"/>
        <end position="242"/>
    </location>
</feature>
<dbReference type="SUPFAM" id="SSF55021">
    <property type="entry name" value="ACT-like"/>
    <property type="match status" value="1"/>
</dbReference>
<dbReference type="AlphaFoldDB" id="A0A1I0D6U4"/>
<keyword evidence="4" id="KW-0547">Nucleotide-binding</keyword>
<evidence type="ECO:0000256" key="2">
    <source>
        <dbReference type="ARBA" id="ARBA00022448"/>
    </source>
</evidence>
<dbReference type="PANTHER" id="PTHR43166">
    <property type="entry name" value="AMINO ACID IMPORT ATP-BINDING PROTEIN"/>
    <property type="match status" value="1"/>
</dbReference>
<dbReference type="SUPFAM" id="SSF52540">
    <property type="entry name" value="P-loop containing nucleoside triphosphate hydrolases"/>
    <property type="match status" value="1"/>
</dbReference>
<dbReference type="Gene3D" id="3.40.50.300">
    <property type="entry name" value="P-loop containing nucleotide triphosphate hydrolases"/>
    <property type="match status" value="1"/>
</dbReference>
<reference evidence="11" key="1">
    <citation type="submission" date="2016-10" db="EMBL/GenBank/DDBJ databases">
        <authorList>
            <person name="Varghese N."/>
            <person name="Submissions S."/>
        </authorList>
    </citation>
    <scope>NUCLEOTIDE SEQUENCE [LARGE SCALE GENOMIC DNA]</scope>
    <source>
        <strain evidence="11">DSM 1551</strain>
    </source>
</reference>
<dbReference type="Gene3D" id="3.30.70.260">
    <property type="match status" value="1"/>
</dbReference>
<dbReference type="InterPro" id="IPR045865">
    <property type="entry name" value="ACT-like_dom_sf"/>
</dbReference>
<dbReference type="OrthoDB" id="9804199at2"/>
<evidence type="ECO:0000256" key="8">
    <source>
        <dbReference type="ARBA" id="ARBA00023136"/>
    </source>
</evidence>